<evidence type="ECO:0000313" key="2">
    <source>
        <dbReference type="EMBL" id="SUE40672.1"/>
    </source>
</evidence>
<dbReference type="EMBL" id="UGVN01000001">
    <property type="protein sequence ID" value="SUE40672.1"/>
    <property type="molecule type" value="Genomic_DNA"/>
</dbReference>
<accession>A0A379N2R2</accession>
<dbReference type="SMART" id="SM00563">
    <property type="entry name" value="PlsC"/>
    <property type="match status" value="1"/>
</dbReference>
<dbReference type="SUPFAM" id="SSF69593">
    <property type="entry name" value="Glycerol-3-phosphate (1)-acyltransferase"/>
    <property type="match status" value="1"/>
</dbReference>
<gene>
    <name evidence="2" type="ORF">NCTC13291_02240</name>
</gene>
<feature type="domain" description="Phospholipid/glycerol acyltransferase" evidence="1">
    <location>
        <begin position="55"/>
        <end position="174"/>
    </location>
</feature>
<dbReference type="AlphaFoldDB" id="A0A379N2R2"/>
<evidence type="ECO:0000313" key="3">
    <source>
        <dbReference type="Proteomes" id="UP000254919"/>
    </source>
</evidence>
<dbReference type="GeneID" id="99633288"/>
<protein>
    <recommendedName>
        <fullName evidence="1">Phospholipid/glycerol acyltransferase domain-containing protein</fullName>
    </recommendedName>
</protein>
<name>A0A379N2R2_9PROT</name>
<evidence type="ECO:0000259" key="1">
    <source>
        <dbReference type="SMART" id="SM00563"/>
    </source>
</evidence>
<dbReference type="GO" id="GO:0016746">
    <property type="term" value="F:acyltransferase activity"/>
    <property type="evidence" value="ECO:0007669"/>
    <property type="project" value="InterPro"/>
</dbReference>
<dbReference type="InterPro" id="IPR002123">
    <property type="entry name" value="Plipid/glycerol_acylTrfase"/>
</dbReference>
<organism evidence="2 3">
    <name type="scientific">Roseomonas mucosa</name>
    <dbReference type="NCBI Taxonomy" id="207340"/>
    <lineage>
        <taxon>Bacteria</taxon>
        <taxon>Pseudomonadati</taxon>
        <taxon>Pseudomonadota</taxon>
        <taxon>Alphaproteobacteria</taxon>
        <taxon>Acetobacterales</taxon>
        <taxon>Roseomonadaceae</taxon>
        <taxon>Roseomonas</taxon>
    </lineage>
</organism>
<dbReference type="Proteomes" id="UP000254919">
    <property type="component" value="Unassembled WGS sequence"/>
</dbReference>
<proteinExistence type="predicted"/>
<sequence>MPDAPGTTEDPLALYDARWHGFFRRAFTRFGRRHMRALRLARWGQPDPGPPGTPLVVFANHPSWWDGVAFMLLSTVLLPRQRTFIPMEAEALSRYRFMRRLGVFGVEGGTPRGAAAFLRTARRVLAVPDHALWINAPGRFQDVRERPVGLVPGLLRLPELAPAARFLPLALEYPFWTERKPEMLAGFGPPIPGAELAALTREERAERLRAALTATMDRLAADAMSRDADRFATLLQGREGMGGAYDLWRRLRALAGGQGFDARHAR</sequence>
<reference evidence="2 3" key="1">
    <citation type="submission" date="2018-06" db="EMBL/GenBank/DDBJ databases">
        <authorList>
            <consortium name="Pathogen Informatics"/>
            <person name="Doyle S."/>
        </authorList>
    </citation>
    <scope>NUCLEOTIDE SEQUENCE [LARGE SCALE GENOMIC DNA]</scope>
    <source>
        <strain evidence="2 3">NCTC13291</strain>
    </source>
</reference>
<dbReference type="CDD" id="cd06551">
    <property type="entry name" value="LPLAT"/>
    <property type="match status" value="1"/>
</dbReference>
<dbReference type="RefSeq" id="WP_019461628.1">
    <property type="nucleotide sequence ID" value="NZ_AP031462.1"/>
</dbReference>